<organism evidence="2 3">
    <name type="scientific">Larinioides sclopetarius</name>
    <dbReference type="NCBI Taxonomy" id="280406"/>
    <lineage>
        <taxon>Eukaryota</taxon>
        <taxon>Metazoa</taxon>
        <taxon>Ecdysozoa</taxon>
        <taxon>Arthropoda</taxon>
        <taxon>Chelicerata</taxon>
        <taxon>Arachnida</taxon>
        <taxon>Araneae</taxon>
        <taxon>Araneomorphae</taxon>
        <taxon>Entelegynae</taxon>
        <taxon>Araneoidea</taxon>
        <taxon>Araneidae</taxon>
        <taxon>Larinioides</taxon>
    </lineage>
</organism>
<protein>
    <recommendedName>
        <fullName evidence="1">BTB domain-containing protein</fullName>
    </recommendedName>
</protein>
<dbReference type="Gene3D" id="1.25.40.420">
    <property type="match status" value="1"/>
</dbReference>
<reference evidence="2 3" key="1">
    <citation type="submission" date="2024-04" db="EMBL/GenBank/DDBJ databases">
        <authorList>
            <person name="Rising A."/>
            <person name="Reimegard J."/>
            <person name="Sonavane S."/>
            <person name="Akerstrom W."/>
            <person name="Nylinder S."/>
            <person name="Hedman E."/>
            <person name="Kallberg Y."/>
        </authorList>
    </citation>
    <scope>NUCLEOTIDE SEQUENCE [LARGE SCALE GENOMIC DNA]</scope>
</reference>
<dbReference type="Proteomes" id="UP001497382">
    <property type="component" value="Unassembled WGS sequence"/>
</dbReference>
<dbReference type="InterPro" id="IPR000210">
    <property type="entry name" value="BTB/POZ_dom"/>
</dbReference>
<dbReference type="SMART" id="SM00225">
    <property type="entry name" value="BTB"/>
    <property type="match status" value="1"/>
</dbReference>
<dbReference type="SUPFAM" id="SSF54695">
    <property type="entry name" value="POZ domain"/>
    <property type="match status" value="1"/>
</dbReference>
<comment type="caution">
    <text evidence="2">The sequence shown here is derived from an EMBL/GenBank/DDBJ whole genome shotgun (WGS) entry which is preliminary data.</text>
</comment>
<gene>
    <name evidence="2" type="ORF">LARSCL_LOCUS18052</name>
</gene>
<evidence type="ECO:0000313" key="2">
    <source>
        <dbReference type="EMBL" id="CAL1293164.1"/>
    </source>
</evidence>
<evidence type="ECO:0000313" key="3">
    <source>
        <dbReference type="Proteomes" id="UP001497382"/>
    </source>
</evidence>
<dbReference type="InterPro" id="IPR011333">
    <property type="entry name" value="SKP1/BTB/POZ_sf"/>
</dbReference>
<dbReference type="Pfam" id="PF00651">
    <property type="entry name" value="BTB"/>
    <property type="match status" value="1"/>
</dbReference>
<accession>A0AAV2BCJ3</accession>
<keyword evidence="3" id="KW-1185">Reference proteome</keyword>
<dbReference type="PROSITE" id="PS50097">
    <property type="entry name" value="BTB"/>
    <property type="match status" value="1"/>
</dbReference>
<dbReference type="FunFam" id="3.30.710.10:FF:000159">
    <property type="entry name" value="Speckle-type POZ protein B"/>
    <property type="match status" value="1"/>
</dbReference>
<dbReference type="CDD" id="cd18186">
    <property type="entry name" value="BTB_POZ_ZBTB_KLHL-like"/>
    <property type="match status" value="1"/>
</dbReference>
<dbReference type="EMBL" id="CAXIEN010000320">
    <property type="protein sequence ID" value="CAL1293164.1"/>
    <property type="molecule type" value="Genomic_DNA"/>
</dbReference>
<dbReference type="Gene3D" id="3.30.710.10">
    <property type="entry name" value="Potassium Channel Kv1.1, Chain A"/>
    <property type="match status" value="1"/>
</dbReference>
<evidence type="ECO:0000259" key="1">
    <source>
        <dbReference type="PROSITE" id="PS50097"/>
    </source>
</evidence>
<feature type="domain" description="BTB" evidence="1">
    <location>
        <begin position="78"/>
        <end position="145"/>
    </location>
</feature>
<sequence length="243" mass="28307">MENKILYLPNDVLSLYCEYVYSEGNILYEYCGHGVIAPDITYKVVESRNMQDVGVKEIQNPSVLVNDFKFMYNDAIFCDMEIRTLTKTFPAHKAVLSARSPVFRSMFSNNMKEKNSGHVNITDIEDDTVHRMLLYMYTDSLKDLQFESASKLYVAADKYQIPSLKSRCSFFLKENLSPTRSSEILILSDQHQDIDLKCYVQNYILENYKDIFGTEEWKDFMDTHLKLAADVMYRFTLCKISDP</sequence>
<dbReference type="AlphaFoldDB" id="A0AAV2BCJ3"/>
<dbReference type="PANTHER" id="PTHR24413">
    <property type="entry name" value="SPECKLE-TYPE POZ PROTEIN"/>
    <property type="match status" value="1"/>
</dbReference>
<proteinExistence type="predicted"/>
<name>A0AAV2BCJ3_9ARAC</name>